<dbReference type="Proteomes" id="UP001497522">
    <property type="component" value="Chromosome 6"/>
</dbReference>
<reference evidence="1" key="1">
    <citation type="submission" date="2024-03" db="EMBL/GenBank/DDBJ databases">
        <authorList>
            <consortium name="ELIXIR-Norway"/>
            <consortium name="Elixir Norway"/>
        </authorList>
    </citation>
    <scope>NUCLEOTIDE SEQUENCE</scope>
</reference>
<accession>A0ABP1BNG5</accession>
<sequence length="278" mass="31339">MAQHRLHLCVYSASAQQETRQHGTMNEYLLWKSYSNSVIITENSGTFESGTGLLYHLCTLIIAKQNPSVIHTCELETLEHCPSANINTERMVSLSGNVESKLQFHGSNQWVFLSEVINVAFQACSANGARSRGSFSATRTSDCGTQIPMRIGTMDHIVHLSSRWSFALAMCQLYPKFDTNDTNQHISDGISPTGALGLSHHDTQDVHLVNEESYGYVMFYYVVTELRYHVKNVYVVTEPRHDINNVYVVTEPRSDIDNVYVVTELQYDVNNEGRCVMS</sequence>
<organism evidence="1 2">
    <name type="scientific">Sphagnum jensenii</name>
    <dbReference type="NCBI Taxonomy" id="128206"/>
    <lineage>
        <taxon>Eukaryota</taxon>
        <taxon>Viridiplantae</taxon>
        <taxon>Streptophyta</taxon>
        <taxon>Embryophyta</taxon>
        <taxon>Bryophyta</taxon>
        <taxon>Sphagnophytina</taxon>
        <taxon>Sphagnopsida</taxon>
        <taxon>Sphagnales</taxon>
        <taxon>Sphagnaceae</taxon>
        <taxon>Sphagnum</taxon>
    </lineage>
</organism>
<evidence type="ECO:0000313" key="2">
    <source>
        <dbReference type="Proteomes" id="UP001497522"/>
    </source>
</evidence>
<proteinExistence type="predicted"/>
<gene>
    <name evidence="1" type="ORF">CSSPJE1EN2_LOCUS19386</name>
</gene>
<name>A0ABP1BNG5_9BRYO</name>
<protein>
    <submittedName>
        <fullName evidence="1">Uncharacterized protein</fullName>
    </submittedName>
</protein>
<keyword evidence="2" id="KW-1185">Reference proteome</keyword>
<dbReference type="EMBL" id="OZ023707">
    <property type="protein sequence ID" value="CAK9877561.1"/>
    <property type="molecule type" value="Genomic_DNA"/>
</dbReference>
<evidence type="ECO:0000313" key="1">
    <source>
        <dbReference type="EMBL" id="CAK9877561.1"/>
    </source>
</evidence>